<evidence type="ECO:0000259" key="3">
    <source>
        <dbReference type="Pfam" id="PF03358"/>
    </source>
</evidence>
<dbReference type="KEGG" id="ssm:Spirs_1521"/>
<dbReference type="STRING" id="573413.Spirs_1521"/>
<dbReference type="HOGENOM" id="CLU_050993_3_0_12"/>
<keyword evidence="1" id="KW-0285">Flavoprotein</keyword>
<evidence type="ECO:0000313" key="5">
    <source>
        <dbReference type="Proteomes" id="UP000002318"/>
    </source>
</evidence>
<reference evidence="4 5" key="1">
    <citation type="journal article" date="2010" name="Stand. Genomic Sci.">
        <title>Complete genome sequence of Spirochaeta smaragdinae type strain (SEBR 4228).</title>
        <authorList>
            <person name="Mavromatis K."/>
            <person name="Yasawong M."/>
            <person name="Chertkov O."/>
            <person name="Lapidus A."/>
            <person name="Lucas S."/>
            <person name="Nolan M."/>
            <person name="Del Rio T.G."/>
            <person name="Tice H."/>
            <person name="Cheng J.F."/>
            <person name="Pitluck S."/>
            <person name="Liolios K."/>
            <person name="Ivanova N."/>
            <person name="Tapia R."/>
            <person name="Han C."/>
            <person name="Bruce D."/>
            <person name="Goodwin L."/>
            <person name="Pati A."/>
            <person name="Chen A."/>
            <person name="Palaniappan K."/>
            <person name="Land M."/>
            <person name="Hauser L."/>
            <person name="Chang Y.J."/>
            <person name="Jeffries C.D."/>
            <person name="Detter J.C."/>
            <person name="Rohde M."/>
            <person name="Brambilla E."/>
            <person name="Spring S."/>
            <person name="Goker M."/>
            <person name="Sikorski J."/>
            <person name="Woyke T."/>
            <person name="Bristow J."/>
            <person name="Eisen J.A."/>
            <person name="Markowitz V."/>
            <person name="Hugenholtz P."/>
            <person name="Klenk H.P."/>
            <person name="Kyrpides N.C."/>
        </authorList>
    </citation>
    <scope>NUCLEOTIDE SEQUENCE [LARGE SCALE GENOMIC DNA]</scope>
    <source>
        <strain evidence="5">DSM 11293 / JCM 15392 / SEBR 4228</strain>
    </source>
</reference>
<evidence type="ECO:0000313" key="4">
    <source>
        <dbReference type="EMBL" id="ADK80648.1"/>
    </source>
</evidence>
<protein>
    <submittedName>
        <fullName evidence="4">NADPH-dependent FMN reductase</fullName>
    </submittedName>
</protein>
<organism evidence="4 5">
    <name type="scientific">Sediminispirochaeta smaragdinae (strain DSM 11293 / JCM 15392 / SEBR 4228)</name>
    <name type="common">Spirochaeta smaragdinae</name>
    <dbReference type="NCBI Taxonomy" id="573413"/>
    <lineage>
        <taxon>Bacteria</taxon>
        <taxon>Pseudomonadati</taxon>
        <taxon>Spirochaetota</taxon>
        <taxon>Spirochaetia</taxon>
        <taxon>Spirochaetales</taxon>
        <taxon>Spirochaetaceae</taxon>
        <taxon>Sediminispirochaeta</taxon>
    </lineage>
</organism>
<dbReference type="eggNOG" id="COG0655">
    <property type="taxonomic scope" value="Bacteria"/>
</dbReference>
<keyword evidence="2" id="KW-0288">FMN</keyword>
<dbReference type="PANTHER" id="PTHR43278:SF4">
    <property type="entry name" value="NAD(P)H-DEPENDENT FMN-CONTAINING OXIDOREDUCTASE YWQN-RELATED"/>
    <property type="match status" value="1"/>
</dbReference>
<dbReference type="EMBL" id="CP002116">
    <property type="protein sequence ID" value="ADK80648.1"/>
    <property type="molecule type" value="Genomic_DNA"/>
</dbReference>
<name>E1R5N3_SEDSS</name>
<accession>E1R5N3</accession>
<dbReference type="InterPro" id="IPR029039">
    <property type="entry name" value="Flavoprotein-like_sf"/>
</dbReference>
<sequence>MQKKILGIAGSPRKAATYESLQVALEGAQTLCADELNVELVSFKGKKIAPCNHCNACKRNGGRCVVDDDMTPLYESLVEADSFIFASPVYAMNMTPQLSAFFSRMRALHDRDGGKLRNKLATAIAVGGRRNGGQELAISNIVHACLTRGIVYIGGEPGFYSGAMVWSGDKGKDVLSFDEEAGNSLRSLGRRLAYWTLLIAAGKSLVGEGEVQMSKYMF</sequence>
<dbReference type="SUPFAM" id="SSF52218">
    <property type="entry name" value="Flavoproteins"/>
    <property type="match status" value="1"/>
</dbReference>
<dbReference type="InterPro" id="IPR051796">
    <property type="entry name" value="ISF_SsuE-like"/>
</dbReference>
<dbReference type="Gene3D" id="3.40.50.360">
    <property type="match status" value="1"/>
</dbReference>
<dbReference type="Proteomes" id="UP000002318">
    <property type="component" value="Chromosome"/>
</dbReference>
<feature type="domain" description="NADPH-dependent FMN reductase-like" evidence="3">
    <location>
        <begin position="4"/>
        <end position="141"/>
    </location>
</feature>
<keyword evidence="5" id="KW-1185">Reference proteome</keyword>
<evidence type="ECO:0000256" key="2">
    <source>
        <dbReference type="ARBA" id="ARBA00022643"/>
    </source>
</evidence>
<evidence type="ECO:0000256" key="1">
    <source>
        <dbReference type="ARBA" id="ARBA00022630"/>
    </source>
</evidence>
<proteinExistence type="predicted"/>
<dbReference type="RefSeq" id="WP_013254112.1">
    <property type="nucleotide sequence ID" value="NC_014364.1"/>
</dbReference>
<dbReference type="InterPro" id="IPR005025">
    <property type="entry name" value="FMN_Rdtase-like_dom"/>
</dbReference>
<dbReference type="OrthoDB" id="6398207at2"/>
<dbReference type="PANTHER" id="PTHR43278">
    <property type="entry name" value="NAD(P)H-DEPENDENT FMN-CONTAINING OXIDOREDUCTASE YWQN-RELATED"/>
    <property type="match status" value="1"/>
</dbReference>
<gene>
    <name evidence="4" type="ordered locus">Spirs_1521</name>
</gene>
<dbReference type="GO" id="GO:0016491">
    <property type="term" value="F:oxidoreductase activity"/>
    <property type="evidence" value="ECO:0007669"/>
    <property type="project" value="InterPro"/>
</dbReference>
<dbReference type="AlphaFoldDB" id="E1R5N3"/>
<dbReference type="Pfam" id="PF03358">
    <property type="entry name" value="FMN_red"/>
    <property type="match status" value="1"/>
</dbReference>